<evidence type="ECO:0008006" key="9">
    <source>
        <dbReference type="Google" id="ProtNLM"/>
    </source>
</evidence>
<dbReference type="GO" id="GO:0032979">
    <property type="term" value="P:protein insertion into mitochondrial inner membrane from matrix"/>
    <property type="evidence" value="ECO:0007669"/>
    <property type="project" value="TreeGrafter"/>
</dbReference>
<evidence type="ECO:0000256" key="3">
    <source>
        <dbReference type="ARBA" id="ARBA00022692"/>
    </source>
</evidence>
<evidence type="ECO:0000256" key="6">
    <source>
        <dbReference type="SAM" id="Phobius"/>
    </source>
</evidence>
<organism evidence="7 8">
    <name type="scientific">Hyaloscypha hepaticicola</name>
    <dbReference type="NCBI Taxonomy" id="2082293"/>
    <lineage>
        <taxon>Eukaryota</taxon>
        <taxon>Fungi</taxon>
        <taxon>Dikarya</taxon>
        <taxon>Ascomycota</taxon>
        <taxon>Pezizomycotina</taxon>
        <taxon>Leotiomycetes</taxon>
        <taxon>Helotiales</taxon>
        <taxon>Hyaloscyphaceae</taxon>
        <taxon>Hyaloscypha</taxon>
    </lineage>
</organism>
<feature type="transmembrane region" description="Helical" evidence="6">
    <location>
        <begin position="264"/>
        <end position="285"/>
    </location>
</feature>
<name>A0A2J6QL52_9HELO</name>
<comment type="subcellular location">
    <subcellularLocation>
        <location evidence="1">Membrane</location>
        <topology evidence="1">Multi-pass membrane protein</topology>
    </subcellularLocation>
</comment>
<gene>
    <name evidence="7" type="ORF">NA56DRAFT_561962</name>
</gene>
<evidence type="ECO:0000313" key="7">
    <source>
        <dbReference type="EMBL" id="PMD26984.1"/>
    </source>
</evidence>
<dbReference type="PANTHER" id="PTHR12428">
    <property type="entry name" value="OXA1"/>
    <property type="match status" value="1"/>
</dbReference>
<reference evidence="7 8" key="1">
    <citation type="submission" date="2016-05" db="EMBL/GenBank/DDBJ databases">
        <title>A degradative enzymes factory behind the ericoid mycorrhizal symbiosis.</title>
        <authorList>
            <consortium name="DOE Joint Genome Institute"/>
            <person name="Martino E."/>
            <person name="Morin E."/>
            <person name="Grelet G."/>
            <person name="Kuo A."/>
            <person name="Kohler A."/>
            <person name="Daghino S."/>
            <person name="Barry K."/>
            <person name="Choi C."/>
            <person name="Cichocki N."/>
            <person name="Clum A."/>
            <person name="Copeland A."/>
            <person name="Hainaut M."/>
            <person name="Haridas S."/>
            <person name="Labutti K."/>
            <person name="Lindquist E."/>
            <person name="Lipzen A."/>
            <person name="Khouja H.-R."/>
            <person name="Murat C."/>
            <person name="Ohm R."/>
            <person name="Olson A."/>
            <person name="Spatafora J."/>
            <person name="Veneault-Fourrey C."/>
            <person name="Henrissat B."/>
            <person name="Grigoriev I."/>
            <person name="Martin F."/>
            <person name="Perotto S."/>
        </authorList>
    </citation>
    <scope>NUCLEOTIDE SEQUENCE [LARGE SCALE GENOMIC DNA]</scope>
    <source>
        <strain evidence="7 8">UAMH 7357</strain>
    </source>
</reference>
<dbReference type="PANTHER" id="PTHR12428:SF65">
    <property type="entry name" value="CYTOCHROME C OXIDASE ASSEMBLY PROTEIN COX18, MITOCHONDRIAL"/>
    <property type="match status" value="1"/>
</dbReference>
<dbReference type="STRING" id="1745343.A0A2J6QL52"/>
<dbReference type="GO" id="GO:0033617">
    <property type="term" value="P:mitochondrial respiratory chain complex IV assembly"/>
    <property type="evidence" value="ECO:0007669"/>
    <property type="project" value="TreeGrafter"/>
</dbReference>
<feature type="transmembrane region" description="Helical" evidence="6">
    <location>
        <begin position="61"/>
        <end position="83"/>
    </location>
</feature>
<dbReference type="InterPro" id="IPR001708">
    <property type="entry name" value="YidC/ALB3/OXA1/COX18"/>
</dbReference>
<dbReference type="EMBL" id="KZ613466">
    <property type="protein sequence ID" value="PMD26984.1"/>
    <property type="molecule type" value="Genomic_DNA"/>
</dbReference>
<keyword evidence="3 6" id="KW-0812">Transmembrane</keyword>
<proteinExistence type="inferred from homology"/>
<keyword evidence="5 6" id="KW-0472">Membrane</keyword>
<sequence length="329" mass="36457">MPLLFRPSPFRSSCSTRKLSRLFFQLPPSCRSFHASPRPQSVVLVAHDALTSLHSFTGLPWAYTLPLFALTLRTTLILPISIYQRRVSQRQASLVPIIQAWSQSLRHETMREVGHLGPVVAQSTLIRKLRKKRSEIYGRWGCGLWKNYLGLVQVPVFLVTMEALRTMAGAHQGWWNMITASWSRDVGAATEAALTAEGLTGAALIPVESSFATEGALWFPNLLLADPQLLLPFMLSGAILLNLFGHKPVPLGKWQTRLRRSMGIVALAVGPIMMHVPSALVLYWVSSSLLAYGQSLLLEILMPIKKPITPCNPKRPMRSGLGLPEEVAP</sequence>
<evidence type="ECO:0000313" key="8">
    <source>
        <dbReference type="Proteomes" id="UP000235672"/>
    </source>
</evidence>
<comment type="similarity">
    <text evidence="2">Belongs to the OXA1/ALB3/YidC family.</text>
</comment>
<keyword evidence="8" id="KW-1185">Reference proteome</keyword>
<dbReference type="Proteomes" id="UP000235672">
    <property type="component" value="Unassembled WGS sequence"/>
</dbReference>
<evidence type="ECO:0000256" key="2">
    <source>
        <dbReference type="ARBA" id="ARBA00009877"/>
    </source>
</evidence>
<dbReference type="GO" id="GO:0032977">
    <property type="term" value="F:membrane insertase activity"/>
    <property type="evidence" value="ECO:0007669"/>
    <property type="project" value="InterPro"/>
</dbReference>
<evidence type="ECO:0000256" key="4">
    <source>
        <dbReference type="ARBA" id="ARBA00022989"/>
    </source>
</evidence>
<dbReference type="AlphaFoldDB" id="A0A2J6QL52"/>
<accession>A0A2J6QL52</accession>
<evidence type="ECO:0000256" key="1">
    <source>
        <dbReference type="ARBA" id="ARBA00004141"/>
    </source>
</evidence>
<evidence type="ECO:0000256" key="5">
    <source>
        <dbReference type="ARBA" id="ARBA00023136"/>
    </source>
</evidence>
<protein>
    <recommendedName>
        <fullName evidence="9">Mitochondrial export translocase Oxa2</fullName>
    </recommendedName>
</protein>
<dbReference type="OrthoDB" id="2148490at2759"/>
<keyword evidence="4 6" id="KW-1133">Transmembrane helix</keyword>
<dbReference type="GO" id="GO:0005743">
    <property type="term" value="C:mitochondrial inner membrane"/>
    <property type="evidence" value="ECO:0007669"/>
    <property type="project" value="TreeGrafter"/>
</dbReference>